<dbReference type="InterPro" id="IPR036388">
    <property type="entry name" value="WH-like_DNA-bd_sf"/>
</dbReference>
<dbReference type="RefSeq" id="WP_087640601.1">
    <property type="nucleotide sequence ID" value="NZ_CP147246.1"/>
</dbReference>
<dbReference type="PANTHER" id="PTHR30185:SF18">
    <property type="entry name" value="TRANSCRIPTIONAL REGULATOR MTLR"/>
    <property type="match status" value="1"/>
</dbReference>
<reference evidence="6" key="2">
    <citation type="submission" date="2017-05" db="EMBL/GenBank/DDBJ databases">
        <authorList>
            <consortium name="The Broad Institute Genomics Platform"/>
            <consortium name="The Broad Institute Genomic Center for Infectious Diseases"/>
            <person name="Earl A."/>
            <person name="Manson A."/>
            <person name="Schwartman J."/>
            <person name="Gilmore M."/>
            <person name="Abouelleil A."/>
            <person name="Cao P."/>
            <person name="Chapman S."/>
            <person name="Cusick C."/>
            <person name="Shea T."/>
            <person name="Young S."/>
            <person name="Neafsey D."/>
            <person name="Nusbaum C."/>
            <person name="Birren B."/>
        </authorList>
    </citation>
    <scope>NUCLEOTIDE SEQUENCE</scope>
    <source>
        <strain evidence="6">9D6_DIV0238</strain>
    </source>
</reference>
<evidence type="ECO:0000259" key="3">
    <source>
        <dbReference type="Pfam" id="PF05043"/>
    </source>
</evidence>
<dbReference type="EMBL" id="CP147246">
    <property type="protein sequence ID" value="WYJ94111.1"/>
    <property type="molecule type" value="Genomic_DNA"/>
</dbReference>
<dbReference type="Pfam" id="PF08280">
    <property type="entry name" value="HTH_Mga"/>
    <property type="match status" value="1"/>
</dbReference>
<evidence type="ECO:0000256" key="1">
    <source>
        <dbReference type="ARBA" id="ARBA00023015"/>
    </source>
</evidence>
<feature type="domain" description="Mga helix-turn-helix" evidence="3">
    <location>
        <begin position="73"/>
        <end position="157"/>
    </location>
</feature>
<protein>
    <recommendedName>
        <fullName evidence="8">Mga helix-turn-helix domain-containing protein</fullName>
    </recommendedName>
</protein>
<gene>
    <name evidence="5" type="ORF">A5889_001464</name>
    <name evidence="6" type="ORF">A5889_001613</name>
</gene>
<evidence type="ECO:0000313" key="6">
    <source>
        <dbReference type="EMBL" id="WYJ94111.1"/>
    </source>
</evidence>
<dbReference type="Gene3D" id="1.10.10.10">
    <property type="entry name" value="Winged helix-like DNA-binding domain superfamily/Winged helix DNA-binding domain"/>
    <property type="match status" value="1"/>
</dbReference>
<evidence type="ECO:0000313" key="5">
    <source>
        <dbReference type="EMBL" id="OUZ32755.1"/>
    </source>
</evidence>
<evidence type="ECO:0000313" key="7">
    <source>
        <dbReference type="Proteomes" id="UP000196151"/>
    </source>
</evidence>
<keyword evidence="2" id="KW-0804">Transcription</keyword>
<dbReference type="EMBL" id="NIBQ01000002">
    <property type="protein sequence ID" value="OUZ32755.1"/>
    <property type="molecule type" value="Genomic_DNA"/>
</dbReference>
<feature type="domain" description="M protein trans-acting positive regulator (MGA) HTH" evidence="4">
    <location>
        <begin position="9"/>
        <end position="52"/>
    </location>
</feature>
<dbReference type="AlphaFoldDB" id="A0A200J854"/>
<dbReference type="Proteomes" id="UP000196151">
    <property type="component" value="Chromosome"/>
</dbReference>
<accession>A0A200J854</accession>
<dbReference type="InterPro" id="IPR013199">
    <property type="entry name" value="HTH_Mga_DNA-bd_dom"/>
</dbReference>
<dbReference type="Pfam" id="PF05043">
    <property type="entry name" value="Mga"/>
    <property type="match status" value="1"/>
</dbReference>
<reference evidence="5" key="1">
    <citation type="submission" date="2017-05" db="EMBL/GenBank/DDBJ databases">
        <title>The Genome Sequence of Enterococcus sp. 9D6_DIV0238.</title>
        <authorList>
            <consortium name="The Broad Institute Genomics Platform"/>
            <consortium name="The Broad Institute Genomic Center for Infectious Diseases"/>
            <person name="Earl A."/>
            <person name="Manson A."/>
            <person name="Schwartman J."/>
            <person name="Gilmore M."/>
            <person name="Abouelleil A."/>
            <person name="Cao P."/>
            <person name="Chapman S."/>
            <person name="Cusick C."/>
            <person name="Shea T."/>
            <person name="Young S."/>
            <person name="Neafsey D."/>
            <person name="Nusbaum C."/>
            <person name="Birren B."/>
        </authorList>
    </citation>
    <scope>NUCLEOTIDE SEQUENCE [LARGE SCALE GENOMIC DNA]</scope>
    <source>
        <strain evidence="5">9D6_DIV0238</strain>
    </source>
</reference>
<reference evidence="6" key="3">
    <citation type="submission" date="2024-03" db="EMBL/GenBank/DDBJ databases">
        <title>The Genome Sequence of Enterococcus sp. DIV0238c.</title>
        <authorList>
            <consortium name="The Broad Institute Genomics Platform"/>
            <consortium name="The Broad Institute Microbial Omics Core"/>
            <consortium name="The Broad Institute Genomic Center for Infectious Diseases"/>
            <person name="Earl A."/>
            <person name="Manson A."/>
            <person name="Gilmore M."/>
            <person name="Schwartman J."/>
            <person name="Shea T."/>
            <person name="Abouelleil A."/>
            <person name="Cao P."/>
            <person name="Chapman S."/>
            <person name="Cusick C."/>
            <person name="Young S."/>
            <person name="Neafsey D."/>
            <person name="Nusbaum C."/>
            <person name="Birren B."/>
        </authorList>
    </citation>
    <scope>NUCLEOTIDE SEQUENCE</scope>
    <source>
        <strain evidence="6">9D6_DIV0238</strain>
    </source>
</reference>
<proteinExistence type="predicted"/>
<organism evidence="5">
    <name type="scientific">Candidatus Enterococcus dunnyi</name>
    <dbReference type="NCBI Taxonomy" id="1834192"/>
    <lineage>
        <taxon>Bacteria</taxon>
        <taxon>Bacillati</taxon>
        <taxon>Bacillota</taxon>
        <taxon>Bacilli</taxon>
        <taxon>Lactobacillales</taxon>
        <taxon>Enterococcaceae</taxon>
        <taxon>Enterococcus</taxon>
    </lineage>
</organism>
<keyword evidence="7" id="KW-1185">Reference proteome</keyword>
<dbReference type="InterPro" id="IPR007737">
    <property type="entry name" value="Mga_HTH"/>
</dbReference>
<keyword evidence="1" id="KW-0805">Transcription regulation</keyword>
<evidence type="ECO:0000256" key="2">
    <source>
        <dbReference type="ARBA" id="ARBA00023163"/>
    </source>
</evidence>
<sequence length="487" mass="57205">MKAIFSSRTRRQLELLELLADADWITFPRASEILNVPVKTLKSDIIELEALLTPTTIETSKKYGLRLATNLDFCISSIYQKFLKNSIEFQLIEKIFLHNFSTIIDLADDLYISISTIKRIVQRVNQQLQLEGFTINLKKMQLIGDPHSICNFMHCYFQERYGVAEKLLTAAQLASLDQVGLQIVKQALPGRKSYRMYFSLLNRLRLYTYTVINLLKYNNENQFYDVPKKVFSILEDTHACNEFFAQFQLSLTPKTLNTFFFLFFSNDYVDSLESAKKLIKSDHQERLKYQKIIHLIREIERRMDCECHNFEAIFLQLYNLDCMTHGRTYILYDRNKEFFLGVKNLYGHLPTEIIHSLQAIFYSNPYKEYIVYESISMLFTYWPNLLDRLEASTPTLNACLLFDISMEYMQMLSERITYYLRGRFSCTPIRVTTLADVEKSLSDYDCVITNIPEIQTDTVPIVMIPLIPDAQSFDKLMLVYEEHFKES</sequence>
<dbReference type="OrthoDB" id="2367526at2"/>
<dbReference type="InterPro" id="IPR050661">
    <property type="entry name" value="BglG_antiterminators"/>
</dbReference>
<evidence type="ECO:0008006" key="8">
    <source>
        <dbReference type="Google" id="ProtNLM"/>
    </source>
</evidence>
<evidence type="ECO:0000259" key="4">
    <source>
        <dbReference type="Pfam" id="PF08280"/>
    </source>
</evidence>
<dbReference type="PANTHER" id="PTHR30185">
    <property type="entry name" value="CRYPTIC BETA-GLUCOSIDE BGL OPERON ANTITERMINATOR"/>
    <property type="match status" value="1"/>
</dbReference>
<name>A0A200J854_9ENTE</name>